<dbReference type="EMBL" id="JABSNM010000029">
    <property type="protein sequence ID" value="NRT58414.1"/>
    <property type="molecule type" value="Genomic_DNA"/>
</dbReference>
<dbReference type="Proteomes" id="UP001516061">
    <property type="component" value="Unassembled WGS sequence"/>
</dbReference>
<dbReference type="RefSeq" id="WP_173807429.1">
    <property type="nucleotide sequence ID" value="NZ_JABSNM010000029.1"/>
</dbReference>
<keyword evidence="2" id="KW-1185">Reference proteome</keyword>
<proteinExistence type="predicted"/>
<organism evidence="1 2">
    <name type="scientific">Sphaerotilus uruguayifluvii</name>
    <dbReference type="NCBI Taxonomy" id="2735897"/>
    <lineage>
        <taxon>Bacteria</taxon>
        <taxon>Pseudomonadati</taxon>
        <taxon>Pseudomonadota</taxon>
        <taxon>Betaproteobacteria</taxon>
        <taxon>Burkholderiales</taxon>
        <taxon>Sphaerotilaceae</taxon>
        <taxon>Sphaerotilus</taxon>
    </lineage>
</organism>
<protein>
    <submittedName>
        <fullName evidence="1">Uncharacterized protein</fullName>
    </submittedName>
</protein>
<reference evidence="1 2" key="1">
    <citation type="submission" date="2020-05" db="EMBL/GenBank/DDBJ databases">
        <title>Genomic Encyclopedia of Type Strains, Phase IV (KMG-V): Genome sequencing to study the core and pangenomes of soil and plant-associated prokaryotes.</title>
        <authorList>
            <person name="Whitman W."/>
        </authorList>
    </citation>
    <scope>NUCLEOTIDE SEQUENCE [LARGE SCALE GENOMIC DNA]</scope>
    <source>
        <strain evidence="1 2">C29</strain>
    </source>
</reference>
<evidence type="ECO:0000313" key="2">
    <source>
        <dbReference type="Proteomes" id="UP001516061"/>
    </source>
</evidence>
<name>A0ABX2G7Z9_9BURK</name>
<comment type="caution">
    <text evidence="1">The sequence shown here is derived from an EMBL/GenBank/DDBJ whole genome shotgun (WGS) entry which is preliminary data.</text>
</comment>
<evidence type="ECO:0000313" key="1">
    <source>
        <dbReference type="EMBL" id="NRT58414.1"/>
    </source>
</evidence>
<gene>
    <name evidence="1" type="ORF">HNQ01_004182</name>
</gene>
<sequence>MYSRALFDIIHASGDAVLKRLVALEGGADELFASRLTLAEVEAGLRTVATTLAHLPPVVMLRLPQVDWAGWDALLRALPAGVPQEATAPRQATPRRDVIWYGACSLLPATLALLDELRRREPDWFEIQY</sequence>
<accession>A0ABX2G7Z9</accession>